<dbReference type="InterPro" id="IPR013087">
    <property type="entry name" value="Znf_C2H2_type"/>
</dbReference>
<dbReference type="GO" id="GO:0000981">
    <property type="term" value="F:DNA-binding transcription factor activity, RNA polymerase II-specific"/>
    <property type="evidence" value="ECO:0007669"/>
    <property type="project" value="TreeGrafter"/>
</dbReference>
<keyword evidence="3" id="KW-0479">Metal-binding</keyword>
<evidence type="ECO:0000256" key="4">
    <source>
        <dbReference type="ARBA" id="ARBA00022737"/>
    </source>
</evidence>
<keyword evidence="5 11" id="KW-0863">Zinc-finger</keyword>
<dbReference type="SMART" id="SM00355">
    <property type="entry name" value="ZnF_C2H2"/>
    <property type="match status" value="2"/>
</dbReference>
<dbReference type="SUPFAM" id="SSF57667">
    <property type="entry name" value="beta-beta-alpha zinc fingers"/>
    <property type="match status" value="1"/>
</dbReference>
<dbReference type="EMBL" id="JAHLQT010021643">
    <property type="protein sequence ID" value="KAG7167366.1"/>
    <property type="molecule type" value="Genomic_DNA"/>
</dbReference>
<evidence type="ECO:0000256" key="9">
    <source>
        <dbReference type="ARBA" id="ARBA00023163"/>
    </source>
</evidence>
<dbReference type="Gene3D" id="3.30.160.60">
    <property type="entry name" value="Classic Zinc Finger"/>
    <property type="match status" value="2"/>
</dbReference>
<dbReference type="PROSITE" id="PS51257">
    <property type="entry name" value="PROKAR_LIPOPROTEIN"/>
    <property type="match status" value="1"/>
</dbReference>
<comment type="caution">
    <text evidence="13">The sequence shown here is derived from an EMBL/GenBank/DDBJ whole genome shotgun (WGS) entry which is preliminary data.</text>
</comment>
<evidence type="ECO:0000256" key="1">
    <source>
        <dbReference type="ARBA" id="ARBA00004123"/>
    </source>
</evidence>
<dbReference type="PANTHER" id="PTHR45925">
    <property type="entry name" value="ZINC FINGER PROTEIN"/>
    <property type="match status" value="1"/>
</dbReference>
<comment type="similarity">
    <text evidence="2">Belongs to the krueppel C2H2-type zinc-finger protein family.</text>
</comment>
<keyword evidence="8" id="KW-0238">DNA-binding</keyword>
<dbReference type="Proteomes" id="UP000747542">
    <property type="component" value="Unassembled WGS sequence"/>
</dbReference>
<sequence length="85" mass="9665">MVLRCLVRGLQEARSTALGNTLLVASVSCTVCGKIFRGRSRRQGLMRHMRTHTGEKPYACPHCPHRANMRHNLRTHILAVHDIYC</sequence>
<dbReference type="AlphaFoldDB" id="A0A8J5K374"/>
<keyword evidence="14" id="KW-1185">Reference proteome</keyword>
<evidence type="ECO:0000256" key="5">
    <source>
        <dbReference type="ARBA" id="ARBA00022771"/>
    </source>
</evidence>
<dbReference type="FunFam" id="3.30.160.60:FF:000100">
    <property type="entry name" value="Zinc finger 45-like"/>
    <property type="match status" value="1"/>
</dbReference>
<feature type="domain" description="C2H2-type" evidence="12">
    <location>
        <begin position="27"/>
        <end position="57"/>
    </location>
</feature>
<comment type="subcellular location">
    <subcellularLocation>
        <location evidence="1">Nucleus</location>
    </subcellularLocation>
</comment>
<evidence type="ECO:0000259" key="12">
    <source>
        <dbReference type="PROSITE" id="PS50157"/>
    </source>
</evidence>
<evidence type="ECO:0000256" key="6">
    <source>
        <dbReference type="ARBA" id="ARBA00022833"/>
    </source>
</evidence>
<keyword evidence="4" id="KW-0677">Repeat</keyword>
<dbReference type="GO" id="GO:0005634">
    <property type="term" value="C:nucleus"/>
    <property type="evidence" value="ECO:0007669"/>
    <property type="project" value="UniProtKB-SubCell"/>
</dbReference>
<evidence type="ECO:0000256" key="2">
    <source>
        <dbReference type="ARBA" id="ARBA00006991"/>
    </source>
</evidence>
<protein>
    <submittedName>
        <fullName evidence="13">Zinc finger protein 516-like 2</fullName>
    </submittedName>
</protein>
<name>A0A8J5K374_HOMAM</name>
<evidence type="ECO:0000256" key="11">
    <source>
        <dbReference type="PROSITE-ProRule" id="PRU00042"/>
    </source>
</evidence>
<dbReference type="PROSITE" id="PS50157">
    <property type="entry name" value="ZINC_FINGER_C2H2_2"/>
    <property type="match status" value="1"/>
</dbReference>
<keyword evidence="9" id="KW-0804">Transcription</keyword>
<evidence type="ECO:0000256" key="8">
    <source>
        <dbReference type="ARBA" id="ARBA00023125"/>
    </source>
</evidence>
<dbReference type="InterPro" id="IPR051967">
    <property type="entry name" value="Krueppel_C2H2-ZF"/>
</dbReference>
<keyword evidence="7" id="KW-0805">Transcription regulation</keyword>
<gene>
    <name evidence="13" type="primary">Znf516-L2</name>
    <name evidence="13" type="ORF">Hamer_G012813</name>
</gene>
<evidence type="ECO:0000256" key="7">
    <source>
        <dbReference type="ARBA" id="ARBA00023015"/>
    </source>
</evidence>
<dbReference type="GO" id="GO:0000978">
    <property type="term" value="F:RNA polymerase II cis-regulatory region sequence-specific DNA binding"/>
    <property type="evidence" value="ECO:0007669"/>
    <property type="project" value="TreeGrafter"/>
</dbReference>
<accession>A0A8J5K374</accession>
<keyword evidence="10" id="KW-0539">Nucleus</keyword>
<evidence type="ECO:0000256" key="3">
    <source>
        <dbReference type="ARBA" id="ARBA00022723"/>
    </source>
</evidence>
<dbReference type="GO" id="GO:0008270">
    <property type="term" value="F:zinc ion binding"/>
    <property type="evidence" value="ECO:0007669"/>
    <property type="project" value="UniProtKB-KW"/>
</dbReference>
<dbReference type="InterPro" id="IPR036236">
    <property type="entry name" value="Znf_C2H2_sf"/>
</dbReference>
<organism evidence="13 14">
    <name type="scientific">Homarus americanus</name>
    <name type="common">American lobster</name>
    <dbReference type="NCBI Taxonomy" id="6706"/>
    <lineage>
        <taxon>Eukaryota</taxon>
        <taxon>Metazoa</taxon>
        <taxon>Ecdysozoa</taxon>
        <taxon>Arthropoda</taxon>
        <taxon>Crustacea</taxon>
        <taxon>Multicrustacea</taxon>
        <taxon>Malacostraca</taxon>
        <taxon>Eumalacostraca</taxon>
        <taxon>Eucarida</taxon>
        <taxon>Decapoda</taxon>
        <taxon>Pleocyemata</taxon>
        <taxon>Astacidea</taxon>
        <taxon>Nephropoidea</taxon>
        <taxon>Nephropidae</taxon>
        <taxon>Homarus</taxon>
    </lineage>
</organism>
<keyword evidence="6" id="KW-0862">Zinc</keyword>
<reference evidence="13" key="1">
    <citation type="journal article" date="2021" name="Sci. Adv.">
        <title>The American lobster genome reveals insights on longevity, neural, and immune adaptations.</title>
        <authorList>
            <person name="Polinski J.M."/>
            <person name="Zimin A.V."/>
            <person name="Clark K.F."/>
            <person name="Kohn A.B."/>
            <person name="Sadowski N."/>
            <person name="Timp W."/>
            <person name="Ptitsyn A."/>
            <person name="Khanna P."/>
            <person name="Romanova D.Y."/>
            <person name="Williams P."/>
            <person name="Greenwood S.J."/>
            <person name="Moroz L.L."/>
            <person name="Walt D.R."/>
            <person name="Bodnar A.G."/>
        </authorList>
    </citation>
    <scope>NUCLEOTIDE SEQUENCE</scope>
    <source>
        <strain evidence="13">GMGI-L3</strain>
    </source>
</reference>
<evidence type="ECO:0000256" key="10">
    <source>
        <dbReference type="ARBA" id="ARBA00023242"/>
    </source>
</evidence>
<proteinExistence type="inferred from homology"/>
<evidence type="ECO:0000313" key="13">
    <source>
        <dbReference type="EMBL" id="KAG7167366.1"/>
    </source>
</evidence>
<evidence type="ECO:0000313" key="14">
    <source>
        <dbReference type="Proteomes" id="UP000747542"/>
    </source>
</evidence>